<protein>
    <submittedName>
        <fullName evidence="14">Uncharacterized protein</fullName>
    </submittedName>
</protein>
<sequence>MSLSLQSLSKTEAEYSSTRVLTFAMNDRVQPLDGERDPVKESNGKNAATTDAADQPRTPLAIVKNFCNITTAHGWRRVANSSHLNVRFIWLALTSCALVINILHVTLLVGQYLDFPYEQVAQVELSELPFPSITLCNMQPISQTTTAAFVQNETTKVFRWDNITKFFFSSDELGDYDDGGVLSKELLYNRVRQPTGFFENIDDESMLIGHQPMDFLLSCTFGLTRCDFDNFTYYQSPDFFNCYTFNGGNTSRERLIVKSTGPSAGLSLIMYLESDNGDFLYNGTYYTFGNILNAAGVRVVIHPPDTRPSPQDLGFDIPPGFSSSIGVRALRHQRLGSPYGSCRPAKDWELGGGRYIYSSHSCLKQCQQQHVMDSCACISAELPIPAEASARGLNFCGRFNPDYQQTFYDNLSCEINVTLAFMSSQTTQKQCGCLPPCEEYEYETKTSYSFWPLDFTQLQFFDIYVNNHPRADELKAYKNLGRFNITEIIYRGLIRKNFVRLNVYLESLVLLEYVEKESYTFSNLWSDIGGTFGLWIGMSILTWCEVIELIMGLIFNAFKKK</sequence>
<dbReference type="AlphaFoldDB" id="A0AAD9K061"/>
<keyword evidence="4 11" id="KW-0812">Transmembrane</keyword>
<keyword evidence="5 13" id="KW-1133">Transmembrane helix</keyword>
<keyword evidence="15" id="KW-1185">Reference proteome</keyword>
<keyword evidence="7 11" id="KW-0406">Ion transport</keyword>
<name>A0AAD9K061_9ANNE</name>
<keyword evidence="6" id="KW-0915">Sodium</keyword>
<evidence type="ECO:0000256" key="10">
    <source>
        <dbReference type="ARBA" id="ARBA00023303"/>
    </source>
</evidence>
<evidence type="ECO:0000256" key="7">
    <source>
        <dbReference type="ARBA" id="ARBA00023065"/>
    </source>
</evidence>
<comment type="caution">
    <text evidence="14">The sequence shown here is derived from an EMBL/GenBank/DDBJ whole genome shotgun (WGS) entry which is preliminary data.</text>
</comment>
<dbReference type="Proteomes" id="UP001208570">
    <property type="component" value="Unassembled WGS sequence"/>
</dbReference>
<dbReference type="GO" id="GO:0005886">
    <property type="term" value="C:plasma membrane"/>
    <property type="evidence" value="ECO:0007669"/>
    <property type="project" value="TreeGrafter"/>
</dbReference>
<evidence type="ECO:0000256" key="12">
    <source>
        <dbReference type="SAM" id="MobiDB-lite"/>
    </source>
</evidence>
<keyword evidence="10 11" id="KW-0407">Ion channel</keyword>
<keyword evidence="3 11" id="KW-0894">Sodium channel</keyword>
<dbReference type="InterPro" id="IPR001873">
    <property type="entry name" value="ENaC"/>
</dbReference>
<keyword evidence="2 11" id="KW-0813">Transport</keyword>
<evidence type="ECO:0000256" key="9">
    <source>
        <dbReference type="ARBA" id="ARBA00023201"/>
    </source>
</evidence>
<feature type="region of interest" description="Disordered" evidence="12">
    <location>
        <begin position="31"/>
        <end position="54"/>
    </location>
</feature>
<gene>
    <name evidence="14" type="ORF">LSH36_103g02009</name>
</gene>
<evidence type="ECO:0000256" key="6">
    <source>
        <dbReference type="ARBA" id="ARBA00023053"/>
    </source>
</evidence>
<reference evidence="14" key="1">
    <citation type="journal article" date="2023" name="Mol. Biol. Evol.">
        <title>Third-Generation Sequencing Reveals the Adaptive Role of the Epigenome in Three Deep-Sea Polychaetes.</title>
        <authorList>
            <person name="Perez M."/>
            <person name="Aroh O."/>
            <person name="Sun Y."/>
            <person name="Lan Y."/>
            <person name="Juniper S.K."/>
            <person name="Young C.R."/>
            <person name="Angers B."/>
            <person name="Qian P.Y."/>
        </authorList>
    </citation>
    <scope>NUCLEOTIDE SEQUENCE</scope>
    <source>
        <strain evidence="14">P08H-3</strain>
    </source>
</reference>
<dbReference type="PRINTS" id="PR01078">
    <property type="entry name" value="AMINACHANNEL"/>
</dbReference>
<keyword evidence="8 13" id="KW-0472">Membrane</keyword>
<dbReference type="PANTHER" id="PTHR11690:SF248">
    <property type="entry name" value="PICKPOCKET 17, ISOFORM A"/>
    <property type="match status" value="1"/>
</dbReference>
<evidence type="ECO:0000256" key="5">
    <source>
        <dbReference type="ARBA" id="ARBA00022989"/>
    </source>
</evidence>
<dbReference type="GO" id="GO:0015280">
    <property type="term" value="F:ligand-gated sodium channel activity"/>
    <property type="evidence" value="ECO:0007669"/>
    <property type="project" value="TreeGrafter"/>
</dbReference>
<dbReference type="Gene3D" id="1.10.287.770">
    <property type="entry name" value="YojJ-like"/>
    <property type="match status" value="1"/>
</dbReference>
<evidence type="ECO:0000256" key="11">
    <source>
        <dbReference type="RuleBase" id="RU000679"/>
    </source>
</evidence>
<evidence type="ECO:0000256" key="2">
    <source>
        <dbReference type="ARBA" id="ARBA00022448"/>
    </source>
</evidence>
<comment type="subcellular location">
    <subcellularLocation>
        <location evidence="1">Membrane</location>
        <topology evidence="1">Multi-pass membrane protein</topology>
    </subcellularLocation>
</comment>
<dbReference type="EMBL" id="JAODUP010000103">
    <property type="protein sequence ID" value="KAK2162126.1"/>
    <property type="molecule type" value="Genomic_DNA"/>
</dbReference>
<evidence type="ECO:0000313" key="15">
    <source>
        <dbReference type="Proteomes" id="UP001208570"/>
    </source>
</evidence>
<dbReference type="PANTHER" id="PTHR11690">
    <property type="entry name" value="AMILORIDE-SENSITIVE SODIUM CHANNEL-RELATED"/>
    <property type="match status" value="1"/>
</dbReference>
<accession>A0AAD9K061</accession>
<evidence type="ECO:0000313" key="14">
    <source>
        <dbReference type="EMBL" id="KAK2162126.1"/>
    </source>
</evidence>
<feature type="transmembrane region" description="Helical" evidence="13">
    <location>
        <begin position="88"/>
        <end position="113"/>
    </location>
</feature>
<feature type="compositionally biased region" description="Basic and acidic residues" evidence="12">
    <location>
        <begin position="33"/>
        <end position="43"/>
    </location>
</feature>
<evidence type="ECO:0000256" key="4">
    <source>
        <dbReference type="ARBA" id="ARBA00022692"/>
    </source>
</evidence>
<dbReference type="Pfam" id="PF00858">
    <property type="entry name" value="ASC"/>
    <property type="match status" value="1"/>
</dbReference>
<dbReference type="Gene3D" id="2.60.470.10">
    <property type="entry name" value="Acid-sensing ion channels like domains"/>
    <property type="match status" value="1"/>
</dbReference>
<proteinExistence type="inferred from homology"/>
<feature type="transmembrane region" description="Helical" evidence="13">
    <location>
        <begin position="532"/>
        <end position="558"/>
    </location>
</feature>
<comment type="similarity">
    <text evidence="11">Belongs to the amiloride-sensitive sodium channel (TC 1.A.6) family.</text>
</comment>
<evidence type="ECO:0000256" key="8">
    <source>
        <dbReference type="ARBA" id="ARBA00023136"/>
    </source>
</evidence>
<evidence type="ECO:0000256" key="1">
    <source>
        <dbReference type="ARBA" id="ARBA00004141"/>
    </source>
</evidence>
<organism evidence="14 15">
    <name type="scientific">Paralvinella palmiformis</name>
    <dbReference type="NCBI Taxonomy" id="53620"/>
    <lineage>
        <taxon>Eukaryota</taxon>
        <taxon>Metazoa</taxon>
        <taxon>Spiralia</taxon>
        <taxon>Lophotrochozoa</taxon>
        <taxon>Annelida</taxon>
        <taxon>Polychaeta</taxon>
        <taxon>Sedentaria</taxon>
        <taxon>Canalipalpata</taxon>
        <taxon>Terebellida</taxon>
        <taxon>Terebelliformia</taxon>
        <taxon>Alvinellidae</taxon>
        <taxon>Paralvinella</taxon>
    </lineage>
</organism>
<evidence type="ECO:0000256" key="13">
    <source>
        <dbReference type="SAM" id="Phobius"/>
    </source>
</evidence>
<evidence type="ECO:0000256" key="3">
    <source>
        <dbReference type="ARBA" id="ARBA00022461"/>
    </source>
</evidence>
<keyword evidence="9 11" id="KW-0739">Sodium transport</keyword>